<sequence length="289" mass="32216">MLIGEAIDGIKGYCKGVDFVSGEPIDDATTRDKVTYGAEHLGEPCTGIVTCIWPTADIIRRAGELGANLIVSHEALFWNHGDRQDVIAHNKTYFAKKALLDEWGGTVWRCHDYIHSKVPIDEGGRYVDGIFYGFAWKLGWLDYRCEDVPMSLDFKIPQTSGRKLAQHIVRSLGLNGTRLIGDPDARVSRIHVPMHVTGDAASDTREISYADANDVDALVTMEFVDFTTSEYIRDAGMLGQNKCAITVGHFNLEEPGMEYMTHWVHEALGNDELPVSFAPMHDTYQYVCA</sequence>
<dbReference type="Pfam" id="PF01784">
    <property type="entry name" value="DUF34_NIF3"/>
    <property type="match status" value="1"/>
</dbReference>
<evidence type="ECO:0000313" key="5">
    <source>
        <dbReference type="Proteomes" id="UP000199128"/>
    </source>
</evidence>
<dbReference type="SUPFAM" id="SSF102705">
    <property type="entry name" value="NIF3 (NGG1p interacting factor 3)-like"/>
    <property type="match status" value="1"/>
</dbReference>
<comment type="similarity">
    <text evidence="1">Belongs to the GTP cyclohydrolase I type 2/NIF3 family.</text>
</comment>
<dbReference type="InterPro" id="IPR002678">
    <property type="entry name" value="DUF34/NIF3"/>
</dbReference>
<dbReference type="Gene3D" id="3.40.1390.30">
    <property type="entry name" value="NIF3 (NGG1p interacting factor 3)-like"/>
    <property type="match status" value="1"/>
</dbReference>
<evidence type="ECO:0000256" key="2">
    <source>
        <dbReference type="ARBA" id="ARBA00022112"/>
    </source>
</evidence>
<feature type="binding site" evidence="3">
    <location>
        <position position="249"/>
    </location>
    <ligand>
        <name>a divalent metal cation</name>
        <dbReference type="ChEBI" id="CHEBI:60240"/>
        <label>1</label>
    </ligand>
</feature>
<name>A0A1H9P7Q2_9ACTN</name>
<dbReference type="RefSeq" id="WP_091008625.1">
    <property type="nucleotide sequence ID" value="NZ_FOGP01000002.1"/>
</dbReference>
<feature type="binding site" evidence="3">
    <location>
        <position position="121"/>
    </location>
    <ligand>
        <name>a divalent metal cation</name>
        <dbReference type="ChEBI" id="CHEBI:60240"/>
        <label>1</label>
    </ligand>
</feature>
<dbReference type="GO" id="GO:0016787">
    <property type="term" value="F:hydrolase activity"/>
    <property type="evidence" value="ECO:0007669"/>
    <property type="project" value="UniProtKB-KW"/>
</dbReference>
<accession>A0A1H9P7Q2</accession>
<protein>
    <recommendedName>
        <fullName evidence="2">GTP cyclohydrolase 1 type 2 homolog</fullName>
    </recommendedName>
</protein>
<dbReference type="AlphaFoldDB" id="A0A1H9P7Q2"/>
<reference evidence="5" key="1">
    <citation type="submission" date="2016-10" db="EMBL/GenBank/DDBJ databases">
        <authorList>
            <person name="Varghese N."/>
            <person name="Submissions S."/>
        </authorList>
    </citation>
    <scope>NUCLEOTIDE SEQUENCE [LARGE SCALE GENOMIC DNA]</scope>
    <source>
        <strain evidence="5">KHGC19</strain>
    </source>
</reference>
<proteinExistence type="inferred from homology"/>
<dbReference type="EMBL" id="FOGP01000002">
    <property type="protein sequence ID" value="SER44230.1"/>
    <property type="molecule type" value="Genomic_DNA"/>
</dbReference>
<keyword evidence="3" id="KW-0479">Metal-binding</keyword>
<evidence type="ECO:0000256" key="1">
    <source>
        <dbReference type="ARBA" id="ARBA00006964"/>
    </source>
</evidence>
<evidence type="ECO:0000313" key="4">
    <source>
        <dbReference type="EMBL" id="SER44230.1"/>
    </source>
</evidence>
<keyword evidence="4" id="KW-0378">Hydrolase</keyword>
<dbReference type="InterPro" id="IPR036069">
    <property type="entry name" value="DUF34/NIF3_sf"/>
</dbReference>
<feature type="binding site" evidence="3">
    <location>
        <position position="253"/>
    </location>
    <ligand>
        <name>a divalent metal cation</name>
        <dbReference type="ChEBI" id="CHEBI:60240"/>
        <label>1</label>
    </ligand>
</feature>
<evidence type="ECO:0000256" key="3">
    <source>
        <dbReference type="PIRSR" id="PIRSR602678-1"/>
    </source>
</evidence>
<organism evidence="4 5">
    <name type="scientific">Parafannyhessea umbonata</name>
    <dbReference type="NCBI Taxonomy" id="604330"/>
    <lineage>
        <taxon>Bacteria</taxon>
        <taxon>Bacillati</taxon>
        <taxon>Actinomycetota</taxon>
        <taxon>Coriobacteriia</taxon>
        <taxon>Coriobacteriales</taxon>
        <taxon>Atopobiaceae</taxon>
        <taxon>Parafannyhessea</taxon>
    </lineage>
</organism>
<gene>
    <name evidence="4" type="ORF">SAMN05216446_0872</name>
</gene>
<dbReference type="Proteomes" id="UP000199128">
    <property type="component" value="Unassembled WGS sequence"/>
</dbReference>
<dbReference type="GO" id="GO:0046872">
    <property type="term" value="F:metal ion binding"/>
    <property type="evidence" value="ECO:0007669"/>
    <property type="project" value="UniProtKB-KW"/>
</dbReference>
<feature type="binding site" evidence="3">
    <location>
        <position position="73"/>
    </location>
    <ligand>
        <name>a divalent metal cation</name>
        <dbReference type="ChEBI" id="CHEBI:60240"/>
        <label>1</label>
    </ligand>
</feature>